<gene>
    <name evidence="1" type="ORF">HXL68_10965</name>
</gene>
<proteinExistence type="predicted"/>
<dbReference type="EMBL" id="JABZMI010000227">
    <property type="protein sequence ID" value="MBF1165548.1"/>
    <property type="molecule type" value="Genomic_DNA"/>
</dbReference>
<comment type="caution">
    <text evidence="1">The sequence shown here is derived from an EMBL/GenBank/DDBJ whole genome shotgun (WGS) entry which is preliminary data.</text>
</comment>
<organism evidence="1 2">
    <name type="scientific">Dechloromonas agitata</name>
    <dbReference type="NCBI Taxonomy" id="73030"/>
    <lineage>
        <taxon>Bacteria</taxon>
        <taxon>Pseudomonadati</taxon>
        <taxon>Pseudomonadota</taxon>
        <taxon>Betaproteobacteria</taxon>
        <taxon>Rhodocyclales</taxon>
        <taxon>Azonexaceae</taxon>
        <taxon>Dechloromonas</taxon>
    </lineage>
</organism>
<evidence type="ECO:0000313" key="2">
    <source>
        <dbReference type="Proteomes" id="UP000718593"/>
    </source>
</evidence>
<accession>A0A930BT25</accession>
<sequence length="252" mass="28579">MTTSTDNQSIVDYWRRRRLPPGLTEAEWADFYHRVTRLLIRTRLPAAYADSEARQDLIHAFFVQKILQNARTTQAGDLENAHVLHGYLKRFALDELNDLAGQEEIPSSTAVDAALMAEEMAACPVALTHDDWHLLAEAGIDVATANEKADRFLATLGEGERRMLRHHTCAEDEDRLPMDAIAKRWQIASYHNKAKKLGITGQKGGFFDGYEKTLLGGWLKELRAEISPEWHRELVSLFNLLCLRVQKILGES</sequence>
<dbReference type="Proteomes" id="UP000718593">
    <property type="component" value="Unassembled WGS sequence"/>
</dbReference>
<protein>
    <submittedName>
        <fullName evidence="1">Uncharacterized protein</fullName>
    </submittedName>
</protein>
<dbReference type="AlphaFoldDB" id="A0A930BT25"/>
<name>A0A930BT25_9RHOO</name>
<reference evidence="1" key="1">
    <citation type="submission" date="2020-04" db="EMBL/GenBank/DDBJ databases">
        <title>Deep metagenomics examines the oral microbiome during advanced dental caries in children, revealing novel taxa and co-occurrences with host molecules.</title>
        <authorList>
            <person name="Baker J.L."/>
            <person name="Morton J.T."/>
            <person name="Dinis M."/>
            <person name="Alvarez R."/>
            <person name="Tran N.C."/>
            <person name="Knight R."/>
            <person name="Edlund A."/>
        </authorList>
    </citation>
    <scope>NUCLEOTIDE SEQUENCE</scope>
    <source>
        <strain evidence="1">JCVI_32_bin.24</strain>
    </source>
</reference>
<evidence type="ECO:0000313" key="1">
    <source>
        <dbReference type="EMBL" id="MBF1165548.1"/>
    </source>
</evidence>